<feature type="signal peptide" evidence="1">
    <location>
        <begin position="1"/>
        <end position="16"/>
    </location>
</feature>
<evidence type="ECO:0000313" key="2">
    <source>
        <dbReference type="EMBL" id="CAH2091203.1"/>
    </source>
</evidence>
<gene>
    <name evidence="2" type="ORF">EEDITHA_LOCUS7088</name>
</gene>
<protein>
    <recommendedName>
        <fullName evidence="4">Cuticle protein</fullName>
    </recommendedName>
</protein>
<reference evidence="2" key="1">
    <citation type="submission" date="2022-03" db="EMBL/GenBank/DDBJ databases">
        <authorList>
            <person name="Tunstrom K."/>
        </authorList>
    </citation>
    <scope>NUCLEOTIDE SEQUENCE</scope>
</reference>
<evidence type="ECO:0008006" key="4">
    <source>
        <dbReference type="Google" id="ProtNLM"/>
    </source>
</evidence>
<sequence length="270" mass="27253">MNSLVVLFSVLALAAAKPGFLKSDIIGYAAPTITLAPAAVSQQSRLDIKSSPAIIATEAVAPLTRTVIAEPAVVAAPTGYSAPIAYSAPAAIVAHSAYAAPLAVATPAAVSSQSRVDIKSSPAVINTYAGPVALAADPITYSAPIPATYTSSIYAPAIAPAVPIVKTIAINPVAPINIANLPVAPTETPEVAAARAAHLEAKEALEETHKIQKRSVGFVATAPVIPSYSTSPVISSYAGSFVYPSPVARVGTPIAVSAPVLTSAYGIHPY</sequence>
<evidence type="ECO:0000313" key="3">
    <source>
        <dbReference type="Proteomes" id="UP001153954"/>
    </source>
</evidence>
<dbReference type="EMBL" id="CAKOGL010000010">
    <property type="protein sequence ID" value="CAH2091203.1"/>
    <property type="molecule type" value="Genomic_DNA"/>
</dbReference>
<name>A0AAU9TZG3_EUPED</name>
<dbReference type="Proteomes" id="UP001153954">
    <property type="component" value="Unassembled WGS sequence"/>
</dbReference>
<accession>A0AAU9TZG3</accession>
<keyword evidence="1" id="KW-0732">Signal</keyword>
<proteinExistence type="predicted"/>
<dbReference type="AlphaFoldDB" id="A0AAU9TZG3"/>
<comment type="caution">
    <text evidence="2">The sequence shown here is derived from an EMBL/GenBank/DDBJ whole genome shotgun (WGS) entry which is preliminary data.</text>
</comment>
<keyword evidence="3" id="KW-1185">Reference proteome</keyword>
<evidence type="ECO:0000256" key="1">
    <source>
        <dbReference type="SAM" id="SignalP"/>
    </source>
</evidence>
<feature type="chain" id="PRO_5043975853" description="Cuticle protein" evidence="1">
    <location>
        <begin position="17"/>
        <end position="270"/>
    </location>
</feature>
<organism evidence="2 3">
    <name type="scientific">Euphydryas editha</name>
    <name type="common">Edith's checkerspot</name>
    <dbReference type="NCBI Taxonomy" id="104508"/>
    <lineage>
        <taxon>Eukaryota</taxon>
        <taxon>Metazoa</taxon>
        <taxon>Ecdysozoa</taxon>
        <taxon>Arthropoda</taxon>
        <taxon>Hexapoda</taxon>
        <taxon>Insecta</taxon>
        <taxon>Pterygota</taxon>
        <taxon>Neoptera</taxon>
        <taxon>Endopterygota</taxon>
        <taxon>Lepidoptera</taxon>
        <taxon>Glossata</taxon>
        <taxon>Ditrysia</taxon>
        <taxon>Papilionoidea</taxon>
        <taxon>Nymphalidae</taxon>
        <taxon>Nymphalinae</taxon>
        <taxon>Euphydryas</taxon>
    </lineage>
</organism>